<dbReference type="GO" id="GO:0015074">
    <property type="term" value="P:DNA integration"/>
    <property type="evidence" value="ECO:0007669"/>
    <property type="project" value="InterPro"/>
</dbReference>
<evidence type="ECO:0000313" key="3">
    <source>
        <dbReference type="EMBL" id="SDI68782.1"/>
    </source>
</evidence>
<dbReference type="AlphaFoldDB" id="A0A1G8MLG9"/>
<dbReference type="PROSITE" id="PS50994">
    <property type="entry name" value="INTEGRASE"/>
    <property type="match status" value="1"/>
</dbReference>
<dbReference type="EMBL" id="FNDN01000010">
    <property type="protein sequence ID" value="SDI68782.1"/>
    <property type="molecule type" value="Genomic_DNA"/>
</dbReference>
<dbReference type="Gene3D" id="3.30.420.10">
    <property type="entry name" value="Ribonuclease H-like superfamily/Ribonuclease H"/>
    <property type="match status" value="1"/>
</dbReference>
<feature type="domain" description="Integrase catalytic" evidence="2">
    <location>
        <begin position="106"/>
        <end position="174"/>
    </location>
</feature>
<dbReference type="InterPro" id="IPR001584">
    <property type="entry name" value="Integrase_cat-core"/>
</dbReference>
<dbReference type="InterPro" id="IPR048020">
    <property type="entry name" value="Transpos_IS3"/>
</dbReference>
<accession>A0A1G8MLG9</accession>
<gene>
    <name evidence="3" type="ORF">SAMN05444695_1101</name>
</gene>
<dbReference type="PANTHER" id="PTHR46889">
    <property type="entry name" value="TRANSPOSASE INSF FOR INSERTION SEQUENCE IS3B-RELATED"/>
    <property type="match status" value="1"/>
</dbReference>
<dbReference type="PANTHER" id="PTHR46889:SF4">
    <property type="entry name" value="TRANSPOSASE INSO FOR INSERTION SEQUENCE ELEMENT IS911B-RELATED"/>
    <property type="match status" value="1"/>
</dbReference>
<dbReference type="GO" id="GO:0003676">
    <property type="term" value="F:nucleic acid binding"/>
    <property type="evidence" value="ECO:0007669"/>
    <property type="project" value="InterPro"/>
</dbReference>
<dbReference type="SUPFAM" id="SSF53098">
    <property type="entry name" value="Ribonuclease H-like"/>
    <property type="match status" value="1"/>
</dbReference>
<proteinExistence type="predicted"/>
<evidence type="ECO:0000313" key="4">
    <source>
        <dbReference type="Proteomes" id="UP000183263"/>
    </source>
</evidence>
<comment type="function">
    <text evidence="1">Involved in the transposition of the insertion sequence.</text>
</comment>
<dbReference type="InterPro" id="IPR025948">
    <property type="entry name" value="HTH-like_dom"/>
</dbReference>
<dbReference type="Pfam" id="PF13276">
    <property type="entry name" value="HTH_21"/>
    <property type="match status" value="1"/>
</dbReference>
<organism evidence="3 4">
    <name type="scientific">Rhodococcus triatomae</name>
    <dbReference type="NCBI Taxonomy" id="300028"/>
    <lineage>
        <taxon>Bacteria</taxon>
        <taxon>Bacillati</taxon>
        <taxon>Actinomycetota</taxon>
        <taxon>Actinomycetes</taxon>
        <taxon>Mycobacteriales</taxon>
        <taxon>Nocardiaceae</taxon>
        <taxon>Rhodococcus</taxon>
    </lineage>
</organism>
<dbReference type="InterPro" id="IPR012337">
    <property type="entry name" value="RNaseH-like_sf"/>
</dbReference>
<protein>
    <submittedName>
        <fullName evidence="3">HTH-like domain-containing protein</fullName>
    </submittedName>
</protein>
<name>A0A1G8MLG9_9NOCA</name>
<dbReference type="InterPro" id="IPR036397">
    <property type="entry name" value="RNaseH_sf"/>
</dbReference>
<reference evidence="3 4" key="1">
    <citation type="submission" date="2016-10" db="EMBL/GenBank/DDBJ databases">
        <authorList>
            <person name="de Groot N.N."/>
        </authorList>
    </citation>
    <scope>NUCLEOTIDE SEQUENCE [LARGE SCALE GENOMIC DNA]</scope>
    <source>
        <strain evidence="3 4">DSM 44892</strain>
    </source>
</reference>
<dbReference type="Proteomes" id="UP000183263">
    <property type="component" value="Unassembled WGS sequence"/>
</dbReference>
<dbReference type="NCBIfam" id="NF033516">
    <property type="entry name" value="transpos_IS3"/>
    <property type="match status" value="1"/>
</dbReference>
<dbReference type="Pfam" id="PF00665">
    <property type="entry name" value="rve"/>
    <property type="match status" value="1"/>
</dbReference>
<evidence type="ECO:0000259" key="2">
    <source>
        <dbReference type="PROSITE" id="PS50994"/>
    </source>
</evidence>
<sequence>MQVACRLLDVSESGFYHWKSRPPSQRAIRHAWLTDQIRAVHAASRGTYGAPRVHVELTLGLGIDVGYNQVELLMARAGIKGLPGVKRARPRHQTPTAGDLVNRAFTRSQPNQLWVTDITEHYTQEGKVYCAVVLDTHSRRVVGWSIDSTQTAALVTNALGMAISNRSPEPGTIMRGWKVLGQRDLVISSRLILLEPRGLYFVRRVVVNSGVQTNLVVPQLDIAGDIPSSVFPGRVLSAVHALILQGSIERFRPGIVIASSRAAYRSHDAEFLCH</sequence>
<dbReference type="InterPro" id="IPR050900">
    <property type="entry name" value="Transposase_IS3/IS150/IS904"/>
</dbReference>
<evidence type="ECO:0000256" key="1">
    <source>
        <dbReference type="ARBA" id="ARBA00002286"/>
    </source>
</evidence>
<keyword evidence="4" id="KW-1185">Reference proteome</keyword>